<dbReference type="Pfam" id="PF13738">
    <property type="entry name" value="Pyr_redox_3"/>
    <property type="match status" value="1"/>
</dbReference>
<dbReference type="AlphaFoldDB" id="A0A212THF9"/>
<evidence type="ECO:0000256" key="1">
    <source>
        <dbReference type="ARBA" id="ARBA00023002"/>
    </source>
</evidence>
<reference evidence="2 3" key="1">
    <citation type="submission" date="2017-06" db="EMBL/GenBank/DDBJ databases">
        <authorList>
            <person name="Kim H.J."/>
            <person name="Triplett B.A."/>
        </authorList>
    </citation>
    <scope>NUCLEOTIDE SEQUENCE [LARGE SCALE GENOMIC DNA]</scope>
    <source>
        <strain evidence="2 3">DSM 22179</strain>
    </source>
</reference>
<dbReference type="GO" id="GO:0004497">
    <property type="term" value="F:monooxygenase activity"/>
    <property type="evidence" value="ECO:0007669"/>
    <property type="project" value="TreeGrafter"/>
</dbReference>
<organism evidence="2 3">
    <name type="scientific">Kytococcus aerolatus</name>
    <dbReference type="NCBI Taxonomy" id="592308"/>
    <lineage>
        <taxon>Bacteria</taxon>
        <taxon>Bacillati</taxon>
        <taxon>Actinomycetota</taxon>
        <taxon>Actinomycetes</taxon>
        <taxon>Micrococcales</taxon>
        <taxon>Kytococcaceae</taxon>
        <taxon>Kytococcus</taxon>
    </lineage>
</organism>
<dbReference type="OrthoDB" id="178899at2"/>
<keyword evidence="3" id="KW-1185">Reference proteome</keyword>
<dbReference type="GO" id="GO:0050660">
    <property type="term" value="F:flavin adenine dinucleotide binding"/>
    <property type="evidence" value="ECO:0007669"/>
    <property type="project" value="TreeGrafter"/>
</dbReference>
<dbReference type="InterPro" id="IPR036188">
    <property type="entry name" value="FAD/NAD-bd_sf"/>
</dbReference>
<evidence type="ECO:0000313" key="2">
    <source>
        <dbReference type="EMBL" id="SNC65479.1"/>
    </source>
</evidence>
<dbReference type="PANTHER" id="PTHR43539">
    <property type="entry name" value="FLAVIN-BINDING MONOOXYGENASE-LIKE PROTEIN (AFU_ORTHOLOGUE AFUA_4G09220)"/>
    <property type="match status" value="1"/>
</dbReference>
<dbReference type="RefSeq" id="WP_088818189.1">
    <property type="nucleotide sequence ID" value="NZ_FYEZ01000001.1"/>
</dbReference>
<dbReference type="SUPFAM" id="SSF51905">
    <property type="entry name" value="FAD/NAD(P)-binding domain"/>
    <property type="match status" value="1"/>
</dbReference>
<gene>
    <name evidence="2" type="ORF">SAMN05445756_1339</name>
</gene>
<dbReference type="Gene3D" id="3.50.50.60">
    <property type="entry name" value="FAD/NAD(P)-binding domain"/>
    <property type="match status" value="1"/>
</dbReference>
<dbReference type="Proteomes" id="UP000198122">
    <property type="component" value="Unassembled WGS sequence"/>
</dbReference>
<accession>A0A212THF9</accession>
<dbReference type="InterPro" id="IPR050982">
    <property type="entry name" value="Auxin_biosynth/cation_transpt"/>
</dbReference>
<sequence length="400" mass="42288">MRRAQEVDVAVVGGGQAGLATSYWLRRAGIEHVVLDAADGPGGAWGRMWPSLHAFSPPQFSSLPGWMMPPWRGEGSFPSREHVEDYLTAYEERYEVPVERPVRVEAVRDGGDRLLVEGVRGGEAVTWASRAVVSATGTWSRPFWPAVAGMREFRGAQLHSAQYRGPESLPAGRVLVVGGGNTGAQLAAELTASHEVVWATQRPPRFMPPEVDGRVLFDVATARRAALDAGRPDDGGVAALGDIVQVPEVRAALQEGRLGAVPMVERLTTAGAAWGPVGHSTQAVDNRVDAGVDEGAEDGSTWNEPPVPPGEVLPLTAVLWCTGYRPALGHLRPLGLRGERGRVAVAEGSMTRAAGDPRLHLMGYGDWTGPASATLIGVGRPARAAVREIGELLGAGRGGS</sequence>
<keyword evidence="1" id="KW-0560">Oxidoreductase</keyword>
<protein>
    <submittedName>
        <fullName evidence="2">Putative flavoprotein involved in K+ transport</fullName>
    </submittedName>
</protein>
<evidence type="ECO:0000313" key="3">
    <source>
        <dbReference type="Proteomes" id="UP000198122"/>
    </source>
</evidence>
<dbReference type="PRINTS" id="PR00368">
    <property type="entry name" value="FADPNR"/>
</dbReference>
<proteinExistence type="predicted"/>
<name>A0A212THF9_9MICO</name>
<dbReference type="PRINTS" id="PR00469">
    <property type="entry name" value="PNDRDTASEII"/>
</dbReference>
<dbReference type="EMBL" id="FYEZ01000001">
    <property type="protein sequence ID" value="SNC65479.1"/>
    <property type="molecule type" value="Genomic_DNA"/>
</dbReference>
<dbReference type="PANTHER" id="PTHR43539:SF78">
    <property type="entry name" value="FLAVIN-CONTAINING MONOOXYGENASE"/>
    <property type="match status" value="1"/>
</dbReference>